<dbReference type="SUPFAM" id="SSF49562">
    <property type="entry name" value="C2 domain (Calcium/lipid-binding domain, CaLB)"/>
    <property type="match status" value="4"/>
</dbReference>
<dbReference type="InterPro" id="IPR000008">
    <property type="entry name" value="C2_dom"/>
</dbReference>
<evidence type="ECO:0000256" key="1">
    <source>
        <dbReference type="ARBA" id="ARBA00022723"/>
    </source>
</evidence>
<dbReference type="SMART" id="SM00239">
    <property type="entry name" value="C2"/>
    <property type="match status" value="4"/>
</dbReference>
<comment type="caution">
    <text evidence="5">The sequence shown here is derived from an EMBL/GenBank/DDBJ whole genome shotgun (WGS) entry which is preliminary data.</text>
</comment>
<feature type="domain" description="C2" evidence="4">
    <location>
        <begin position="281"/>
        <end position="398"/>
    </location>
</feature>
<dbReference type="Pfam" id="PF00168">
    <property type="entry name" value="C2"/>
    <property type="match status" value="4"/>
</dbReference>
<keyword evidence="2" id="KW-0106">Calcium</keyword>
<feature type="domain" description="C2" evidence="4">
    <location>
        <begin position="417"/>
        <end position="537"/>
    </location>
</feature>
<protein>
    <submittedName>
        <fullName evidence="5">GTPase activator activity protein</fullName>
    </submittedName>
</protein>
<sequence>MATRLHIKICEARNVLKMDVGGKSDPYVTLRLKSQDKKDYQKTQIISNNSNPVWNQEFDITATDPNDMLLINMYDEDIKMDDKMMDELQYPVNSWPVGGPVDRKEIDIKLKKKNAGKLVFEVQAFPAGGYASGVSERAVNLGGVNGTNGCLLQIKAFDASDVLKMDTVGKSDPYLRFRLKDKKESTVKTQIISNTKNPVWNEELSLYSFNRNADVLEVDMLDEDIKKDDKMMDRIEIPLRDHPIGEHYVFNQNINLKKKDAGRLHFEINFLPGDGNGSAIQSRDAQLGQSYGAHPGHLKIRAVNGTNLKKMDTAGKSDPYMTFGLKGRSDSKVKTQVISNNCNPVWNEDLTLDVPDIKNDVLLVNLWDEDLKKDDRMMNEQSIPLSSVPIGQRQVFNNSVNLKNKDAGNIHYEYVLNEGSAAEARERDISVAQPCKVIVHAIKGEKLRKQDTQTTDPYLTLQLKEDPNSLKRTRAINHDLNPVWNQTFELHSKDWNSDALVVNMANQSARHNGDKMMNEVELPLRNWPIGTHIDYQEDVCLKKKKAGRVYLGIDVLNEDQPPVAQRDVEETPVQSTQELTEQETETIQPTETETETETIQPTETETETLPPTETETETLPPTETETETETEVTQSRGINLDDPSGDYCDFTWGEYDSRYSTDFTGYTQNSSSLSNMRSTEERFHHHHRIHPENDAN</sequence>
<name>A0ABR2KPL4_9EUKA</name>
<feature type="domain" description="C2" evidence="4">
    <location>
        <begin position="1"/>
        <end position="105"/>
    </location>
</feature>
<accession>A0ABR2KPL4</accession>
<dbReference type="EMBL" id="JAPFFF010000004">
    <property type="protein sequence ID" value="KAK8892788.1"/>
    <property type="molecule type" value="Genomic_DNA"/>
</dbReference>
<dbReference type="PANTHER" id="PTHR45911:SF4">
    <property type="entry name" value="MULTIPLE C2 AND TRANSMEMBRANE DOMAIN-CONTAINING PROTEIN"/>
    <property type="match status" value="1"/>
</dbReference>
<feature type="compositionally biased region" description="Low complexity" evidence="3">
    <location>
        <begin position="585"/>
        <end position="623"/>
    </location>
</feature>
<evidence type="ECO:0000256" key="3">
    <source>
        <dbReference type="SAM" id="MobiDB-lite"/>
    </source>
</evidence>
<feature type="region of interest" description="Disordered" evidence="3">
    <location>
        <begin position="668"/>
        <end position="696"/>
    </location>
</feature>
<organism evidence="5 6">
    <name type="scientific">Tritrichomonas musculus</name>
    <dbReference type="NCBI Taxonomy" id="1915356"/>
    <lineage>
        <taxon>Eukaryota</taxon>
        <taxon>Metamonada</taxon>
        <taxon>Parabasalia</taxon>
        <taxon>Tritrichomonadida</taxon>
        <taxon>Tritrichomonadidae</taxon>
        <taxon>Tritrichomonas</taxon>
    </lineage>
</organism>
<feature type="compositionally biased region" description="Polar residues" evidence="3">
    <location>
        <begin position="668"/>
        <end position="677"/>
    </location>
</feature>
<keyword evidence="1" id="KW-0479">Metal-binding</keyword>
<dbReference type="CDD" id="cd00030">
    <property type="entry name" value="C2"/>
    <property type="match status" value="3"/>
</dbReference>
<evidence type="ECO:0000256" key="2">
    <source>
        <dbReference type="ARBA" id="ARBA00022837"/>
    </source>
</evidence>
<dbReference type="InterPro" id="IPR035892">
    <property type="entry name" value="C2_domain_sf"/>
</dbReference>
<feature type="region of interest" description="Disordered" evidence="3">
    <location>
        <begin position="561"/>
        <end position="642"/>
    </location>
</feature>
<evidence type="ECO:0000259" key="4">
    <source>
        <dbReference type="PROSITE" id="PS50004"/>
    </source>
</evidence>
<proteinExistence type="predicted"/>
<dbReference type="PROSITE" id="PS50004">
    <property type="entry name" value="C2"/>
    <property type="match status" value="4"/>
</dbReference>
<gene>
    <name evidence="5" type="ORF">M9Y10_030031</name>
</gene>
<feature type="domain" description="C2" evidence="4">
    <location>
        <begin position="133"/>
        <end position="252"/>
    </location>
</feature>
<reference evidence="5 6" key="1">
    <citation type="submission" date="2024-04" db="EMBL/GenBank/DDBJ databases">
        <title>Tritrichomonas musculus Genome.</title>
        <authorList>
            <person name="Alves-Ferreira E."/>
            <person name="Grigg M."/>
            <person name="Lorenzi H."/>
            <person name="Galac M."/>
        </authorList>
    </citation>
    <scope>NUCLEOTIDE SEQUENCE [LARGE SCALE GENOMIC DNA]</scope>
    <source>
        <strain evidence="5 6">EAF2021</strain>
    </source>
</reference>
<dbReference type="Proteomes" id="UP001470230">
    <property type="component" value="Unassembled WGS sequence"/>
</dbReference>
<keyword evidence="6" id="KW-1185">Reference proteome</keyword>
<evidence type="ECO:0000313" key="5">
    <source>
        <dbReference type="EMBL" id="KAK8892788.1"/>
    </source>
</evidence>
<dbReference type="PANTHER" id="PTHR45911">
    <property type="entry name" value="C2 DOMAIN-CONTAINING PROTEIN"/>
    <property type="match status" value="1"/>
</dbReference>
<dbReference type="Gene3D" id="2.60.40.150">
    <property type="entry name" value="C2 domain"/>
    <property type="match status" value="4"/>
</dbReference>
<evidence type="ECO:0000313" key="6">
    <source>
        <dbReference type="Proteomes" id="UP001470230"/>
    </source>
</evidence>